<organism evidence="1 2">
    <name type="scientific">Clostridium innocuum</name>
    <dbReference type="NCBI Taxonomy" id="1522"/>
    <lineage>
        <taxon>Bacteria</taxon>
        <taxon>Bacillati</taxon>
        <taxon>Bacillota</taxon>
        <taxon>Clostridia</taxon>
        <taxon>Eubacteriales</taxon>
        <taxon>Clostridiaceae</taxon>
        <taxon>Clostridium</taxon>
    </lineage>
</organism>
<sequence>MFAVLSDVHRYKKESAFPGCLLGFGQIKIKDFNTIVFFNSVEILFLQPLKRRKEPFLWNSPF</sequence>
<dbReference type="Proteomes" id="UP000260025">
    <property type="component" value="Unassembled WGS sequence"/>
</dbReference>
<dbReference type="AlphaFoldDB" id="A0A3E2VZK2"/>
<evidence type="ECO:0000313" key="1">
    <source>
        <dbReference type="EMBL" id="RGC16957.1"/>
    </source>
</evidence>
<accession>A0A3E2VZK2</accession>
<evidence type="ECO:0000313" key="2">
    <source>
        <dbReference type="Proteomes" id="UP000260025"/>
    </source>
</evidence>
<gene>
    <name evidence="1" type="ORF">DXA38_05970</name>
</gene>
<dbReference type="EMBL" id="QVEV01000006">
    <property type="protein sequence ID" value="RGC16957.1"/>
    <property type="molecule type" value="Genomic_DNA"/>
</dbReference>
<name>A0A3E2VZK2_CLOIN</name>
<protein>
    <submittedName>
        <fullName evidence="1">Uncharacterized protein</fullName>
    </submittedName>
</protein>
<reference evidence="1 2" key="1">
    <citation type="submission" date="2018-08" db="EMBL/GenBank/DDBJ databases">
        <title>A genome reference for cultivated species of the human gut microbiota.</title>
        <authorList>
            <person name="Zou Y."/>
            <person name="Xue W."/>
            <person name="Luo G."/>
        </authorList>
    </citation>
    <scope>NUCLEOTIDE SEQUENCE [LARGE SCALE GENOMIC DNA]</scope>
    <source>
        <strain evidence="1 2">OF01-2LB</strain>
    </source>
</reference>
<proteinExistence type="predicted"/>
<comment type="caution">
    <text evidence="1">The sequence shown here is derived from an EMBL/GenBank/DDBJ whole genome shotgun (WGS) entry which is preliminary data.</text>
</comment>